<feature type="transmembrane region" description="Helical" evidence="1">
    <location>
        <begin position="20"/>
        <end position="40"/>
    </location>
</feature>
<organism evidence="2 3">
    <name type="scientific">Mycena chlorophos</name>
    <name type="common">Agaric fungus</name>
    <name type="synonym">Agaricus chlorophos</name>
    <dbReference type="NCBI Taxonomy" id="658473"/>
    <lineage>
        <taxon>Eukaryota</taxon>
        <taxon>Fungi</taxon>
        <taxon>Dikarya</taxon>
        <taxon>Basidiomycota</taxon>
        <taxon>Agaricomycotina</taxon>
        <taxon>Agaricomycetes</taxon>
        <taxon>Agaricomycetidae</taxon>
        <taxon>Agaricales</taxon>
        <taxon>Marasmiineae</taxon>
        <taxon>Mycenaceae</taxon>
        <taxon>Mycena</taxon>
    </lineage>
</organism>
<gene>
    <name evidence="2" type="ORF">HMN09_00798500</name>
</gene>
<keyword evidence="3" id="KW-1185">Reference proteome</keyword>
<feature type="transmembrane region" description="Helical" evidence="1">
    <location>
        <begin position="171"/>
        <end position="196"/>
    </location>
</feature>
<proteinExistence type="predicted"/>
<dbReference type="Proteomes" id="UP000613580">
    <property type="component" value="Unassembled WGS sequence"/>
</dbReference>
<keyword evidence="1" id="KW-0812">Transmembrane</keyword>
<evidence type="ECO:0000256" key="1">
    <source>
        <dbReference type="SAM" id="Phobius"/>
    </source>
</evidence>
<evidence type="ECO:0000313" key="2">
    <source>
        <dbReference type="EMBL" id="KAF7305458.1"/>
    </source>
</evidence>
<sequence length="353" mass="38478">MSTTSSALDSIISSALVESLLETGLFGVYAVLFITVLYLFRSRDRRPPRVVLAGLGAQFVICTAQHWIVTLYIVIYALGSMDREAAGEYLCDMSVWSFGTNIALSQAGPLITNLLLIHRLYVVFAREMLAVVPALSLWVAQIASSVGFLYITFSASPGEQFPQIYHLSNPWVTFNLVTSLLLSVYCTGASSCNRSIAWRILYVRRGLKPANRIESGTSLITALSTIVESAALQMASIIGLLITFRIRFVGLIVFNGSMPVLLSISTVLIYARIGLGWAYGESKPGPESYSVPIQFVSPTDSAFGVQFDHTAEGRRGVEQQQQHSVVSKHDQVTAVPLPTSESKSGLSDWIPAL</sequence>
<feature type="transmembrane region" description="Helical" evidence="1">
    <location>
        <begin position="248"/>
        <end position="271"/>
    </location>
</feature>
<evidence type="ECO:0000313" key="3">
    <source>
        <dbReference type="Proteomes" id="UP000613580"/>
    </source>
</evidence>
<protein>
    <submittedName>
        <fullName evidence="2">Uncharacterized protein</fullName>
    </submittedName>
</protein>
<comment type="caution">
    <text evidence="2">The sequence shown here is derived from an EMBL/GenBank/DDBJ whole genome shotgun (WGS) entry which is preliminary data.</text>
</comment>
<feature type="transmembrane region" description="Helical" evidence="1">
    <location>
        <begin position="52"/>
        <end position="75"/>
    </location>
</feature>
<dbReference type="AlphaFoldDB" id="A0A8H6STC9"/>
<name>A0A8H6STC9_MYCCL</name>
<reference evidence="2" key="1">
    <citation type="submission" date="2020-05" db="EMBL/GenBank/DDBJ databases">
        <title>Mycena genomes resolve the evolution of fungal bioluminescence.</title>
        <authorList>
            <person name="Tsai I.J."/>
        </authorList>
    </citation>
    <scope>NUCLEOTIDE SEQUENCE</scope>
    <source>
        <strain evidence="2">110903Hualien_Pintung</strain>
    </source>
</reference>
<accession>A0A8H6STC9</accession>
<feature type="transmembrane region" description="Helical" evidence="1">
    <location>
        <begin position="128"/>
        <end position="151"/>
    </location>
</feature>
<keyword evidence="1" id="KW-0472">Membrane</keyword>
<feature type="transmembrane region" description="Helical" evidence="1">
    <location>
        <begin position="95"/>
        <end position="116"/>
    </location>
</feature>
<dbReference type="OrthoDB" id="3041822at2759"/>
<keyword evidence="1" id="KW-1133">Transmembrane helix</keyword>
<dbReference type="EMBL" id="JACAZE010000010">
    <property type="protein sequence ID" value="KAF7305458.1"/>
    <property type="molecule type" value="Genomic_DNA"/>
</dbReference>